<feature type="region of interest" description="Disordered" evidence="1">
    <location>
        <begin position="1"/>
        <end position="27"/>
    </location>
</feature>
<dbReference type="Proteomes" id="UP000028990">
    <property type="component" value="Unassembled WGS sequence"/>
</dbReference>
<sequence length="75" mass="8539">MAEMSPSHKYTKTWESRRKVEGVSSAQVESRRINTMIRQAISTAEGKGNHFRKKEEHKRPAAMSTRAEDLLPVAI</sequence>
<gene>
    <name evidence="2" type="ORF">H920_07456</name>
</gene>
<protein>
    <submittedName>
        <fullName evidence="2">Uncharacterized protein</fullName>
    </submittedName>
</protein>
<name>A0A091DJB4_FUKDA</name>
<reference evidence="2 3" key="1">
    <citation type="submission" date="2013-11" db="EMBL/GenBank/DDBJ databases">
        <title>The Damaraland mole rat (Fukomys damarensis) genome and evolution of African mole rats.</title>
        <authorList>
            <person name="Gladyshev V.N."/>
            <person name="Fang X."/>
        </authorList>
    </citation>
    <scope>NUCLEOTIDE SEQUENCE [LARGE SCALE GENOMIC DNA]</scope>
    <source>
        <tissue evidence="2">Liver</tissue>
    </source>
</reference>
<dbReference type="AlphaFoldDB" id="A0A091DJB4"/>
<proteinExistence type="predicted"/>
<evidence type="ECO:0000256" key="1">
    <source>
        <dbReference type="SAM" id="MobiDB-lite"/>
    </source>
</evidence>
<feature type="region of interest" description="Disordered" evidence="1">
    <location>
        <begin position="44"/>
        <end position="75"/>
    </location>
</feature>
<dbReference type="EMBL" id="KN122320">
    <property type="protein sequence ID" value="KFO31162.1"/>
    <property type="molecule type" value="Genomic_DNA"/>
</dbReference>
<evidence type="ECO:0000313" key="2">
    <source>
        <dbReference type="EMBL" id="KFO31162.1"/>
    </source>
</evidence>
<evidence type="ECO:0000313" key="3">
    <source>
        <dbReference type="Proteomes" id="UP000028990"/>
    </source>
</evidence>
<accession>A0A091DJB4</accession>
<feature type="compositionally biased region" description="Basic and acidic residues" evidence="1">
    <location>
        <begin position="12"/>
        <end position="21"/>
    </location>
</feature>
<organism evidence="2 3">
    <name type="scientific">Fukomys damarensis</name>
    <name type="common">Damaraland mole rat</name>
    <name type="synonym">Cryptomys damarensis</name>
    <dbReference type="NCBI Taxonomy" id="885580"/>
    <lineage>
        <taxon>Eukaryota</taxon>
        <taxon>Metazoa</taxon>
        <taxon>Chordata</taxon>
        <taxon>Craniata</taxon>
        <taxon>Vertebrata</taxon>
        <taxon>Euteleostomi</taxon>
        <taxon>Mammalia</taxon>
        <taxon>Eutheria</taxon>
        <taxon>Euarchontoglires</taxon>
        <taxon>Glires</taxon>
        <taxon>Rodentia</taxon>
        <taxon>Hystricomorpha</taxon>
        <taxon>Bathyergidae</taxon>
        <taxon>Fukomys</taxon>
    </lineage>
</organism>
<keyword evidence="3" id="KW-1185">Reference proteome</keyword>